<keyword evidence="4" id="KW-1003">Cell membrane</keyword>
<sequence>MIFGKRNPTPKPTLSKEERSRRKREAVISLVIIVVVGVLTLAENRVITFGADIPVSNTILMFILININLLLLILLIFLVFRNLVKLLYARRRKVMGARLRTRLVMAFVALSLLPTIILFFFSINFITNSIEFWFNVPVEQALEKSLVVGQQFYRENEIRHQFFLERISYQIQRKKMTEAVKQKELNHYIQVVQREFDLDAVEVYSANYSRITYALGKDLENVAMKAAPPGAFVKDAGTKKVRTITGPLKNGELLRTIGTVPFDATPATATAHVVLGLFIPPDLAENMESISRGLDEYQQIKLLKKPIQITYYITLSIVALLVIFCAVWFGFYLAKTITIPIMDLADGTRRVAEGDLTVSIDSSVADDEIGSLVDAFNKMTRDLRSNRQQLELSARKLTEQNQEIEARRQYMEIVLKNVSAGVVTLDGDGIITTFNTSAERMLSLDAGKVLNKHYEGLLAADHLQFAEDIMDRVTSVRDQTLEIPLRVAVNGQPRTFLVYVNLLKDDQGQPMGIVMVFDDLTELEKAQRMAAWREVARRIAHEVKNPLTPISLSAQRLKRRYSERIDEPVFDECTRMIIDHVELIRNLVNEFSTFARFPTADPKPCRLSPIIEETVSLYREGHPDVGFDVQIGEDIPQMNLDRQQFKQAMINLVDNAVAAVRNQGQITISAAYDPILKLVRIEVTDDGTGIADTDKIRLFEPNFSTKRAGMGLGLTIVNSIVSDHNGMIRVQDNLPKGAKFVIELPV</sequence>
<dbReference type="Gene3D" id="3.30.450.20">
    <property type="entry name" value="PAS domain"/>
    <property type="match status" value="1"/>
</dbReference>
<dbReference type="CDD" id="cd00082">
    <property type="entry name" value="HisKA"/>
    <property type="match status" value="1"/>
</dbReference>
<dbReference type="InterPro" id="IPR013656">
    <property type="entry name" value="PAS_4"/>
</dbReference>
<feature type="domain" description="PAS" evidence="17">
    <location>
        <begin position="407"/>
        <end position="452"/>
    </location>
</feature>
<dbReference type="KEGG" id="dalk:DSCA_30710"/>
<dbReference type="SMART" id="SM00091">
    <property type="entry name" value="PAS"/>
    <property type="match status" value="1"/>
</dbReference>
<gene>
    <name evidence="20" type="ORF">DSCA_30710</name>
</gene>
<keyword evidence="8" id="KW-0547">Nucleotide-binding</keyword>
<dbReference type="RefSeq" id="WP_155317220.1">
    <property type="nucleotide sequence ID" value="NZ_AP021874.1"/>
</dbReference>
<evidence type="ECO:0000259" key="16">
    <source>
        <dbReference type="PROSITE" id="PS50109"/>
    </source>
</evidence>
<evidence type="ECO:0000256" key="1">
    <source>
        <dbReference type="ARBA" id="ARBA00000085"/>
    </source>
</evidence>
<keyword evidence="10" id="KW-0067">ATP-binding</keyword>
<dbReference type="PANTHER" id="PTHR43065:SF42">
    <property type="entry name" value="TWO-COMPONENT SENSOR PPRA"/>
    <property type="match status" value="1"/>
</dbReference>
<keyword evidence="14" id="KW-0175">Coiled coil</keyword>
<feature type="transmembrane region" description="Helical" evidence="15">
    <location>
        <begin position="101"/>
        <end position="121"/>
    </location>
</feature>
<dbReference type="Pfam" id="PF00512">
    <property type="entry name" value="HisKA"/>
    <property type="match status" value="1"/>
</dbReference>
<accession>A0A5K7YQA1</accession>
<evidence type="ECO:0000256" key="11">
    <source>
        <dbReference type="ARBA" id="ARBA00022989"/>
    </source>
</evidence>
<dbReference type="Gene3D" id="6.10.340.10">
    <property type="match status" value="1"/>
</dbReference>
<dbReference type="Proteomes" id="UP000427906">
    <property type="component" value="Chromosome"/>
</dbReference>
<dbReference type="NCBIfam" id="TIGR00229">
    <property type="entry name" value="sensory_box"/>
    <property type="match status" value="1"/>
</dbReference>
<feature type="transmembrane region" description="Helical" evidence="15">
    <location>
        <begin position="26"/>
        <end position="47"/>
    </location>
</feature>
<dbReference type="PROSITE" id="PS50113">
    <property type="entry name" value="PAC"/>
    <property type="match status" value="1"/>
</dbReference>
<feature type="transmembrane region" description="Helical" evidence="15">
    <location>
        <begin position="59"/>
        <end position="80"/>
    </location>
</feature>
<evidence type="ECO:0000256" key="5">
    <source>
        <dbReference type="ARBA" id="ARBA00022553"/>
    </source>
</evidence>
<proteinExistence type="predicted"/>
<evidence type="ECO:0000259" key="19">
    <source>
        <dbReference type="PROSITE" id="PS50885"/>
    </source>
</evidence>
<reference evidence="20 21" key="1">
    <citation type="submission" date="2019-11" db="EMBL/GenBank/DDBJ databases">
        <title>Comparative genomics of hydrocarbon-degrading Desulfosarcina strains.</title>
        <authorList>
            <person name="Watanabe M."/>
            <person name="Kojima H."/>
            <person name="Fukui M."/>
        </authorList>
    </citation>
    <scope>NUCLEOTIDE SEQUENCE [LARGE SCALE GENOMIC DNA]</scope>
    <source>
        <strain evidence="20 21">PL12</strain>
    </source>
</reference>
<dbReference type="InterPro" id="IPR003594">
    <property type="entry name" value="HATPase_dom"/>
</dbReference>
<evidence type="ECO:0000256" key="6">
    <source>
        <dbReference type="ARBA" id="ARBA00022679"/>
    </source>
</evidence>
<dbReference type="GO" id="GO:0005886">
    <property type="term" value="C:plasma membrane"/>
    <property type="evidence" value="ECO:0007669"/>
    <property type="project" value="UniProtKB-SubCell"/>
</dbReference>
<keyword evidence="11 15" id="KW-1133">Transmembrane helix</keyword>
<evidence type="ECO:0000313" key="21">
    <source>
        <dbReference type="Proteomes" id="UP000427906"/>
    </source>
</evidence>
<feature type="transmembrane region" description="Helical" evidence="15">
    <location>
        <begin position="309"/>
        <end position="334"/>
    </location>
</feature>
<dbReference type="InterPro" id="IPR017232">
    <property type="entry name" value="NtrY"/>
</dbReference>
<dbReference type="AlphaFoldDB" id="A0A5K7YQA1"/>
<organism evidence="20 21">
    <name type="scientific">Desulfosarcina alkanivorans</name>
    <dbReference type="NCBI Taxonomy" id="571177"/>
    <lineage>
        <taxon>Bacteria</taxon>
        <taxon>Pseudomonadati</taxon>
        <taxon>Thermodesulfobacteriota</taxon>
        <taxon>Desulfobacteria</taxon>
        <taxon>Desulfobacterales</taxon>
        <taxon>Desulfosarcinaceae</taxon>
        <taxon>Desulfosarcina</taxon>
    </lineage>
</organism>
<dbReference type="PANTHER" id="PTHR43065">
    <property type="entry name" value="SENSOR HISTIDINE KINASE"/>
    <property type="match status" value="1"/>
</dbReference>
<dbReference type="SMART" id="SM00388">
    <property type="entry name" value="HisKA"/>
    <property type="match status" value="1"/>
</dbReference>
<dbReference type="SUPFAM" id="SSF158472">
    <property type="entry name" value="HAMP domain-like"/>
    <property type="match status" value="1"/>
</dbReference>
<feature type="domain" description="Histidine kinase" evidence="16">
    <location>
        <begin position="538"/>
        <end position="746"/>
    </location>
</feature>
<dbReference type="GO" id="GO:0000155">
    <property type="term" value="F:phosphorelay sensor kinase activity"/>
    <property type="evidence" value="ECO:0007669"/>
    <property type="project" value="InterPro"/>
</dbReference>
<evidence type="ECO:0000256" key="3">
    <source>
        <dbReference type="ARBA" id="ARBA00012438"/>
    </source>
</evidence>
<keyword evidence="6" id="KW-0808">Transferase</keyword>
<feature type="coiled-coil region" evidence="14">
    <location>
        <begin position="380"/>
        <end position="407"/>
    </location>
</feature>
<dbReference type="Pfam" id="PF00672">
    <property type="entry name" value="HAMP"/>
    <property type="match status" value="1"/>
</dbReference>
<dbReference type="InterPro" id="IPR003660">
    <property type="entry name" value="HAMP_dom"/>
</dbReference>
<evidence type="ECO:0000256" key="15">
    <source>
        <dbReference type="SAM" id="Phobius"/>
    </source>
</evidence>
<keyword evidence="7 15" id="KW-0812">Transmembrane</keyword>
<evidence type="ECO:0000256" key="14">
    <source>
        <dbReference type="SAM" id="Coils"/>
    </source>
</evidence>
<dbReference type="InterPro" id="IPR000700">
    <property type="entry name" value="PAS-assoc_C"/>
</dbReference>
<keyword evidence="21" id="KW-1185">Reference proteome</keyword>
<keyword evidence="12" id="KW-0902">Two-component regulatory system</keyword>
<protein>
    <recommendedName>
        <fullName evidence="3">histidine kinase</fullName>
        <ecNumber evidence="3">2.7.13.3</ecNumber>
    </recommendedName>
</protein>
<dbReference type="InterPro" id="IPR036097">
    <property type="entry name" value="HisK_dim/P_sf"/>
</dbReference>
<dbReference type="Gene3D" id="3.30.565.10">
    <property type="entry name" value="Histidine kinase-like ATPase, C-terminal domain"/>
    <property type="match status" value="1"/>
</dbReference>
<dbReference type="SUPFAM" id="SSF47384">
    <property type="entry name" value="Homodimeric domain of signal transducing histidine kinase"/>
    <property type="match status" value="1"/>
</dbReference>
<dbReference type="CDD" id="cd06225">
    <property type="entry name" value="HAMP"/>
    <property type="match status" value="1"/>
</dbReference>
<evidence type="ECO:0000313" key="20">
    <source>
        <dbReference type="EMBL" id="BBO69141.1"/>
    </source>
</evidence>
<evidence type="ECO:0000256" key="13">
    <source>
        <dbReference type="ARBA" id="ARBA00023136"/>
    </source>
</evidence>
<comment type="subcellular location">
    <subcellularLocation>
        <location evidence="2">Cell membrane</location>
        <topology evidence="2">Multi-pass membrane protein</topology>
    </subcellularLocation>
</comment>
<dbReference type="GO" id="GO:0005524">
    <property type="term" value="F:ATP binding"/>
    <property type="evidence" value="ECO:0007669"/>
    <property type="project" value="UniProtKB-KW"/>
</dbReference>
<evidence type="ECO:0000256" key="7">
    <source>
        <dbReference type="ARBA" id="ARBA00022692"/>
    </source>
</evidence>
<dbReference type="PROSITE" id="PS50109">
    <property type="entry name" value="HIS_KIN"/>
    <property type="match status" value="1"/>
</dbReference>
<dbReference type="SUPFAM" id="SSF55874">
    <property type="entry name" value="ATPase domain of HSP90 chaperone/DNA topoisomerase II/histidine kinase"/>
    <property type="match status" value="1"/>
</dbReference>
<dbReference type="PROSITE" id="PS50885">
    <property type="entry name" value="HAMP"/>
    <property type="match status" value="1"/>
</dbReference>
<evidence type="ECO:0000256" key="10">
    <source>
        <dbReference type="ARBA" id="ARBA00022840"/>
    </source>
</evidence>
<dbReference type="InterPro" id="IPR000014">
    <property type="entry name" value="PAS"/>
</dbReference>
<feature type="domain" description="PAC" evidence="18">
    <location>
        <begin position="479"/>
        <end position="532"/>
    </location>
</feature>
<dbReference type="Gene3D" id="1.10.287.130">
    <property type="match status" value="1"/>
</dbReference>
<evidence type="ECO:0000256" key="4">
    <source>
        <dbReference type="ARBA" id="ARBA00022475"/>
    </source>
</evidence>
<dbReference type="InterPro" id="IPR045671">
    <property type="entry name" value="NtrY-like_N"/>
</dbReference>
<dbReference type="InterPro" id="IPR035965">
    <property type="entry name" value="PAS-like_dom_sf"/>
</dbReference>
<evidence type="ECO:0000256" key="9">
    <source>
        <dbReference type="ARBA" id="ARBA00022777"/>
    </source>
</evidence>
<dbReference type="PROSITE" id="PS50112">
    <property type="entry name" value="PAS"/>
    <property type="match status" value="1"/>
</dbReference>
<dbReference type="PRINTS" id="PR00344">
    <property type="entry name" value="BCTRLSENSOR"/>
</dbReference>
<dbReference type="InterPro" id="IPR005467">
    <property type="entry name" value="His_kinase_dom"/>
</dbReference>
<dbReference type="CDD" id="cd00130">
    <property type="entry name" value="PAS"/>
    <property type="match status" value="1"/>
</dbReference>
<dbReference type="EMBL" id="AP021874">
    <property type="protein sequence ID" value="BBO69141.1"/>
    <property type="molecule type" value="Genomic_DNA"/>
</dbReference>
<comment type="catalytic activity">
    <reaction evidence="1">
        <text>ATP + protein L-histidine = ADP + protein N-phospho-L-histidine.</text>
        <dbReference type="EC" id="2.7.13.3"/>
    </reaction>
</comment>
<evidence type="ECO:0000256" key="2">
    <source>
        <dbReference type="ARBA" id="ARBA00004651"/>
    </source>
</evidence>
<dbReference type="SMART" id="SM00387">
    <property type="entry name" value="HATPase_c"/>
    <property type="match status" value="1"/>
</dbReference>
<feature type="domain" description="HAMP" evidence="19">
    <location>
        <begin position="335"/>
        <end position="388"/>
    </location>
</feature>
<evidence type="ECO:0000259" key="17">
    <source>
        <dbReference type="PROSITE" id="PS50112"/>
    </source>
</evidence>
<dbReference type="SUPFAM" id="SSF55785">
    <property type="entry name" value="PYP-like sensor domain (PAS domain)"/>
    <property type="match status" value="1"/>
</dbReference>
<dbReference type="Pfam" id="PF02518">
    <property type="entry name" value="HATPase_c"/>
    <property type="match status" value="1"/>
</dbReference>
<evidence type="ECO:0000256" key="12">
    <source>
        <dbReference type="ARBA" id="ARBA00023012"/>
    </source>
</evidence>
<name>A0A5K7YQA1_9BACT</name>
<keyword evidence="13 15" id="KW-0472">Membrane</keyword>
<evidence type="ECO:0000259" key="18">
    <source>
        <dbReference type="PROSITE" id="PS50113"/>
    </source>
</evidence>
<dbReference type="InterPro" id="IPR036890">
    <property type="entry name" value="HATPase_C_sf"/>
</dbReference>
<evidence type="ECO:0000256" key="8">
    <source>
        <dbReference type="ARBA" id="ARBA00022741"/>
    </source>
</evidence>
<keyword evidence="9 20" id="KW-0418">Kinase</keyword>
<dbReference type="Pfam" id="PF08448">
    <property type="entry name" value="PAS_4"/>
    <property type="match status" value="1"/>
</dbReference>
<dbReference type="PIRSF" id="PIRSF037532">
    <property type="entry name" value="STHK_NtrY"/>
    <property type="match status" value="1"/>
</dbReference>
<dbReference type="Pfam" id="PF19312">
    <property type="entry name" value="NtrY_N"/>
    <property type="match status" value="1"/>
</dbReference>
<dbReference type="InterPro" id="IPR003661">
    <property type="entry name" value="HisK_dim/P_dom"/>
</dbReference>
<dbReference type="InterPro" id="IPR004358">
    <property type="entry name" value="Sig_transdc_His_kin-like_C"/>
</dbReference>
<dbReference type="SMART" id="SM00304">
    <property type="entry name" value="HAMP"/>
    <property type="match status" value="1"/>
</dbReference>
<dbReference type="OrthoDB" id="9781147at2"/>
<keyword evidence="5" id="KW-0597">Phosphoprotein</keyword>
<dbReference type="EC" id="2.7.13.3" evidence="3"/>